<name>A0ACB8W3B3_9TELE</name>
<protein>
    <submittedName>
        <fullName evidence="1">Uncharacterized protein</fullName>
    </submittedName>
</protein>
<gene>
    <name evidence="1" type="ORF">L3Q82_012768</name>
</gene>
<proteinExistence type="predicted"/>
<dbReference type="EMBL" id="CM041545">
    <property type="protein sequence ID" value="KAI3362480.1"/>
    <property type="molecule type" value="Genomic_DNA"/>
</dbReference>
<sequence>MSLAGLGTPRVPPEELEEVSGVNWDVAGGDKYITHVVMQKQKQGGTDRLNYIHESGVVFVNSAPEGRAASWLHAAGPVPGLCYRYRKKKDKYFSL</sequence>
<evidence type="ECO:0000313" key="2">
    <source>
        <dbReference type="Proteomes" id="UP000831701"/>
    </source>
</evidence>
<evidence type="ECO:0000313" key="1">
    <source>
        <dbReference type="EMBL" id="KAI3362480.1"/>
    </source>
</evidence>
<dbReference type="Proteomes" id="UP000831701">
    <property type="component" value="Chromosome 15"/>
</dbReference>
<accession>A0ACB8W3B3</accession>
<feature type="non-terminal residue" evidence="1">
    <location>
        <position position="95"/>
    </location>
</feature>
<reference evidence="1" key="1">
    <citation type="submission" date="2022-04" db="EMBL/GenBank/DDBJ databases">
        <title>Jade perch genome.</title>
        <authorList>
            <person name="Chao B."/>
        </authorList>
    </citation>
    <scope>NUCLEOTIDE SEQUENCE</scope>
    <source>
        <strain evidence="1">CB-2022</strain>
    </source>
</reference>
<organism evidence="1 2">
    <name type="scientific">Scortum barcoo</name>
    <name type="common">barcoo grunter</name>
    <dbReference type="NCBI Taxonomy" id="214431"/>
    <lineage>
        <taxon>Eukaryota</taxon>
        <taxon>Metazoa</taxon>
        <taxon>Chordata</taxon>
        <taxon>Craniata</taxon>
        <taxon>Vertebrata</taxon>
        <taxon>Euteleostomi</taxon>
        <taxon>Actinopterygii</taxon>
        <taxon>Neopterygii</taxon>
        <taxon>Teleostei</taxon>
        <taxon>Neoteleostei</taxon>
        <taxon>Acanthomorphata</taxon>
        <taxon>Eupercaria</taxon>
        <taxon>Centrarchiformes</taxon>
        <taxon>Terapontoidei</taxon>
        <taxon>Terapontidae</taxon>
        <taxon>Scortum</taxon>
    </lineage>
</organism>
<comment type="caution">
    <text evidence="1">The sequence shown here is derived from an EMBL/GenBank/DDBJ whole genome shotgun (WGS) entry which is preliminary data.</text>
</comment>
<keyword evidence="2" id="KW-1185">Reference proteome</keyword>